<keyword evidence="1" id="KW-1133">Transmembrane helix</keyword>
<dbReference type="Proteomes" id="UP000806522">
    <property type="component" value="Unassembled WGS sequence"/>
</dbReference>
<dbReference type="InterPro" id="IPR033410">
    <property type="entry name" value="DUF5119"/>
</dbReference>
<proteinExistence type="predicted"/>
<evidence type="ECO:0000256" key="1">
    <source>
        <dbReference type="SAM" id="Phobius"/>
    </source>
</evidence>
<comment type="caution">
    <text evidence="2">The sequence shown here is derived from an EMBL/GenBank/DDBJ whole genome shotgun (WGS) entry which is preliminary data.</text>
</comment>
<sequence>MEWMKHLKVRVDRRDVYGALSILLVEIVVFAFLLLLFSGCERRELYVYGDEFHSVELEVDWRQYLSTDPDGMTVWFYPKDTNRTAPYRSTTASVRHHDVYLPGGYYDGVVVDYSPEEYSRQEFLDMDIMQSARVEATPSSYQPDSLTVVGEGVAKSVSEQVNTQLFGEVAWNTVHAERPDINQATGLYIVANQPESMGLDTLQHKYVDQGAYGDYIPYKERGTYQDSIRITTLYAQPTTVIWKLRIRVWIKSGFNCLWQMPASISGLSNGHLLSLHENTDVPCLLFIDSWDTERTGQDSGYITATVSTFGLRPGSILPDRELHRAATRAGEPEGWYDYYTHVCRPEELKLNLSFLLRDHATLLHYHFNVGDCVVDYDNQLVLRVELGPDFFWPNNPDGPQPIVLPQVDAYNGTGFGADVTPWVEEPPIDVSF</sequence>
<feature type="transmembrane region" description="Helical" evidence="1">
    <location>
        <begin position="16"/>
        <end position="37"/>
    </location>
</feature>
<dbReference type="Pfam" id="PF17145">
    <property type="entry name" value="DUF5119"/>
    <property type="match status" value="1"/>
</dbReference>
<accession>A0A9D5NZG6</accession>
<evidence type="ECO:0000313" key="3">
    <source>
        <dbReference type="Proteomes" id="UP000806522"/>
    </source>
</evidence>
<evidence type="ECO:0000313" key="2">
    <source>
        <dbReference type="EMBL" id="MBE6270276.1"/>
    </source>
</evidence>
<keyword evidence="1" id="KW-0472">Membrane</keyword>
<protein>
    <submittedName>
        <fullName evidence="2">DUF5119 domain-containing protein</fullName>
    </submittedName>
</protein>
<dbReference type="EMBL" id="SUYC01000004">
    <property type="protein sequence ID" value="MBE6270276.1"/>
    <property type="molecule type" value="Genomic_DNA"/>
</dbReference>
<gene>
    <name evidence="2" type="ORF">E7101_04925</name>
</gene>
<dbReference type="AlphaFoldDB" id="A0A9D5NZG6"/>
<name>A0A9D5NZG6_XYLRU</name>
<reference evidence="2" key="1">
    <citation type="submission" date="2019-04" db="EMBL/GenBank/DDBJ databases">
        <title>Evolution of Biomass-Degrading Anaerobic Consortia Revealed by Metagenomics.</title>
        <authorList>
            <person name="Peng X."/>
        </authorList>
    </citation>
    <scope>NUCLEOTIDE SEQUENCE</scope>
    <source>
        <strain evidence="2">SIG140</strain>
    </source>
</reference>
<keyword evidence="1" id="KW-0812">Transmembrane</keyword>
<organism evidence="2 3">
    <name type="scientific">Xylanibacter ruminicola</name>
    <name type="common">Prevotella ruminicola</name>
    <dbReference type="NCBI Taxonomy" id="839"/>
    <lineage>
        <taxon>Bacteria</taxon>
        <taxon>Pseudomonadati</taxon>
        <taxon>Bacteroidota</taxon>
        <taxon>Bacteroidia</taxon>
        <taxon>Bacteroidales</taxon>
        <taxon>Prevotellaceae</taxon>
        <taxon>Xylanibacter</taxon>
    </lineage>
</organism>